<evidence type="ECO:0000313" key="2">
    <source>
        <dbReference type="EMBL" id="KAJ3576942.1"/>
    </source>
</evidence>
<feature type="region of interest" description="Disordered" evidence="1">
    <location>
        <begin position="378"/>
        <end position="407"/>
    </location>
</feature>
<feature type="compositionally biased region" description="Polar residues" evidence="1">
    <location>
        <begin position="422"/>
        <end position="432"/>
    </location>
</feature>
<dbReference type="SUPFAM" id="SSF48464">
    <property type="entry name" value="ENTH/VHS domain"/>
    <property type="match status" value="1"/>
</dbReference>
<proteinExistence type="predicted"/>
<dbReference type="InterPro" id="IPR045154">
    <property type="entry name" value="PCF11-like"/>
</dbReference>
<dbReference type="AlphaFoldDB" id="A0AAD5YX04"/>
<feature type="region of interest" description="Disordered" evidence="1">
    <location>
        <begin position="1002"/>
        <end position="1028"/>
    </location>
</feature>
<reference evidence="2" key="1">
    <citation type="submission" date="2022-07" db="EMBL/GenBank/DDBJ databases">
        <title>Genome Sequence of Leucocoprinus birnbaumii.</title>
        <authorList>
            <person name="Buettner E."/>
        </authorList>
    </citation>
    <scope>NUCLEOTIDE SEQUENCE</scope>
    <source>
        <strain evidence="2">VT141</strain>
    </source>
</reference>
<evidence type="ECO:0000256" key="1">
    <source>
        <dbReference type="SAM" id="MobiDB-lite"/>
    </source>
</evidence>
<keyword evidence="3" id="KW-1185">Reference proteome</keyword>
<dbReference type="GO" id="GO:0031124">
    <property type="term" value="P:mRNA 3'-end processing"/>
    <property type="evidence" value="ECO:0007669"/>
    <property type="project" value="InterPro"/>
</dbReference>
<feature type="region of interest" description="Disordered" evidence="1">
    <location>
        <begin position="1046"/>
        <end position="1065"/>
    </location>
</feature>
<comment type="caution">
    <text evidence="2">The sequence shown here is derived from an EMBL/GenBank/DDBJ whole genome shotgun (WGS) entry which is preliminary data.</text>
</comment>
<dbReference type="PANTHER" id="PTHR15921:SF3">
    <property type="entry name" value="PRE-MRNA CLEAVAGE COMPLEX 2 PROTEIN PCF11"/>
    <property type="match status" value="1"/>
</dbReference>
<feature type="compositionally biased region" description="Acidic residues" evidence="1">
    <location>
        <begin position="390"/>
        <end position="407"/>
    </location>
</feature>
<dbReference type="Proteomes" id="UP001213000">
    <property type="component" value="Unassembled WGS sequence"/>
</dbReference>
<feature type="compositionally biased region" description="Low complexity" evidence="1">
    <location>
        <begin position="1002"/>
        <end position="1022"/>
    </location>
</feature>
<protein>
    <submittedName>
        <fullName evidence="2">Uncharacterized protein</fullName>
    </submittedName>
</protein>
<dbReference type="GO" id="GO:0005737">
    <property type="term" value="C:cytoplasm"/>
    <property type="evidence" value="ECO:0007669"/>
    <property type="project" value="TreeGrafter"/>
</dbReference>
<dbReference type="Gene3D" id="1.25.40.90">
    <property type="match status" value="1"/>
</dbReference>
<gene>
    <name evidence="2" type="ORF">NP233_g78</name>
</gene>
<dbReference type="Pfam" id="PF20414">
    <property type="entry name" value="DUF6698"/>
    <property type="match status" value="1"/>
</dbReference>
<dbReference type="InterPro" id="IPR046521">
    <property type="entry name" value="DUF6698"/>
</dbReference>
<dbReference type="EMBL" id="JANIEX010000002">
    <property type="protein sequence ID" value="KAJ3576942.1"/>
    <property type="molecule type" value="Genomic_DNA"/>
</dbReference>
<feature type="region of interest" description="Disordered" evidence="1">
    <location>
        <begin position="422"/>
        <end position="463"/>
    </location>
</feature>
<evidence type="ECO:0000313" key="3">
    <source>
        <dbReference type="Proteomes" id="UP001213000"/>
    </source>
</evidence>
<organism evidence="2 3">
    <name type="scientific">Leucocoprinus birnbaumii</name>
    <dbReference type="NCBI Taxonomy" id="56174"/>
    <lineage>
        <taxon>Eukaryota</taxon>
        <taxon>Fungi</taxon>
        <taxon>Dikarya</taxon>
        <taxon>Basidiomycota</taxon>
        <taxon>Agaricomycotina</taxon>
        <taxon>Agaricomycetes</taxon>
        <taxon>Agaricomycetidae</taxon>
        <taxon>Agaricales</taxon>
        <taxon>Agaricineae</taxon>
        <taxon>Agaricaceae</taxon>
        <taxon>Leucocoprinus</taxon>
    </lineage>
</organism>
<dbReference type="GO" id="GO:0005849">
    <property type="term" value="C:mRNA cleavage factor complex"/>
    <property type="evidence" value="ECO:0007669"/>
    <property type="project" value="TreeGrafter"/>
</dbReference>
<accession>A0AAD5YX04</accession>
<feature type="region of interest" description="Disordered" evidence="1">
    <location>
        <begin position="1"/>
        <end position="27"/>
    </location>
</feature>
<dbReference type="GO" id="GO:0006369">
    <property type="term" value="P:termination of RNA polymerase II transcription"/>
    <property type="evidence" value="ECO:0007669"/>
    <property type="project" value="InterPro"/>
</dbReference>
<dbReference type="GO" id="GO:0000993">
    <property type="term" value="F:RNA polymerase II complex binding"/>
    <property type="evidence" value="ECO:0007669"/>
    <property type="project" value="InterPro"/>
</dbReference>
<name>A0AAD5YX04_9AGAR</name>
<dbReference type="PANTHER" id="PTHR15921">
    <property type="entry name" value="PRE-MRNA CLEAVAGE COMPLEX II"/>
    <property type="match status" value="1"/>
</dbReference>
<dbReference type="GO" id="GO:0003729">
    <property type="term" value="F:mRNA binding"/>
    <property type="evidence" value="ECO:0007669"/>
    <property type="project" value="InterPro"/>
</dbReference>
<sequence length="1106" mass="122459">MRDKLTCWRSASQSQKDAVGTAQKRPMRSRHLLLDQGSKGFLGYVNMQPKTGRRGNTCAEEGNLSRYASDHTETFMLKQGRVIGRMVAMWKPLRGILEVGIQNSNLSDAERDNLPESVQNLLMLYIEIVVFIPSLPEVILAKGSESIKVIARNIHFVLSSQSAMAAGNSNDPERWRYDEFYRTILRTMKAMPESSVAQLLGWWKETIFCPDDDDGDDESAERNCSLPSMATILQGAASTLLTNRHGLGEYGSFPPDDMFGSACYRWRQAVLDCRSWKLANMGHIHQMACLVKLGSADVGCLVQRSLHLEDGLGWKDLAKQGDLEQSGVFDPSVTVTAVTRFLPSTTTSRIEAGFRAADILPCTHPPLPLHYLHRACAGPPTSNESSALSSEEEEHDENEHEVEEDEGEEALFLPEHGMKTITPANSDTTNTGPVGKVAYPGHFSEPATESTSESTSSSAGHRRGELKIKSSGCLIKLGALNTLTLGILHRDIVLAYIPSVYLPALEGYVPEEMIRALRVFLEFCYITRKEVINDNALDDLQDALKRFIQYRDAFVRHGVRRAQTVPPRQHSMQHYFKMIRAFGAPNGLCSSITDRMDKLAAAQLHFQELGMMNETDEVMLLLQTGSDDEEDEDERRDVVELQSGIKLAKRPSAIRLSLESLTSHVNRPRLLEPMSDYLCNHHSCNVDVVADPGCFTDVLITTYSSVLAYFYAPSDICGGGSRYDTVPLKGTPGSESIATGPNEVTGMWGVKPLSHGHVRLSKIVSMCSILRAAHLLPRFIGPSTLNRDVTYNQTLDKMKQFFEYVTTMHRDCSIRGYTPFTLIQNSRLLTMSVTPTASVTARPPPTSPSPIARLLSVPPWMKLPAFYLLGAISKNVYDPYLRVFAPLVIPLFLKTYRSVDDNTRSKMDEMLSTRHTGAPNGKELFGLAPQIVNERGIRGDQAGPNKTTNAQLRGLVEAGVSQDELGQILSQLRNLSCPPPGQAAPPLPPPPQNQWQAPQFTPPAATAYPPPTTQYQAPYSAPAPAPHSILPSETRTCICSGYRNTEPKMDTMEQEPEEEAKPVVPSTEDLTAIKDAQTDYRKRILAERMETSPVENSIIKLGLNKQ</sequence>
<dbReference type="InterPro" id="IPR008942">
    <property type="entry name" value="ENTH_VHS"/>
</dbReference>
<feature type="compositionally biased region" description="Low complexity" evidence="1">
    <location>
        <begin position="444"/>
        <end position="459"/>
    </location>
</feature>